<dbReference type="AlphaFoldDB" id="A0A8J2M9L6"/>
<dbReference type="Proteomes" id="UP000746747">
    <property type="component" value="Unassembled WGS sequence"/>
</dbReference>
<dbReference type="InterPro" id="IPR019312">
    <property type="entry name" value="CNOT11"/>
</dbReference>
<organism evidence="10 11">
    <name type="scientific">Cercopithifilaria johnstoni</name>
    <dbReference type="NCBI Taxonomy" id="2874296"/>
    <lineage>
        <taxon>Eukaryota</taxon>
        <taxon>Metazoa</taxon>
        <taxon>Ecdysozoa</taxon>
        <taxon>Nematoda</taxon>
        <taxon>Chromadorea</taxon>
        <taxon>Rhabditida</taxon>
        <taxon>Spirurina</taxon>
        <taxon>Spiruromorpha</taxon>
        <taxon>Filarioidea</taxon>
        <taxon>Onchocercidae</taxon>
        <taxon>Cercopithifilaria</taxon>
    </lineage>
</organism>
<keyword evidence="11" id="KW-1185">Reference proteome</keyword>
<accession>A0A8J2M9L6</accession>
<keyword evidence="8" id="KW-0804">Transcription</keyword>
<comment type="subcellular location">
    <subcellularLocation>
        <location evidence="2">Cytoplasm</location>
    </subcellularLocation>
    <subcellularLocation>
        <location evidence="1">Nucleus</location>
    </subcellularLocation>
</comment>
<dbReference type="GO" id="GO:0005737">
    <property type="term" value="C:cytoplasm"/>
    <property type="evidence" value="ECO:0007669"/>
    <property type="project" value="UniProtKB-SubCell"/>
</dbReference>
<keyword evidence="6" id="KW-0805">Transcription regulation</keyword>
<evidence type="ECO:0000256" key="9">
    <source>
        <dbReference type="ARBA" id="ARBA00023242"/>
    </source>
</evidence>
<evidence type="ECO:0000256" key="8">
    <source>
        <dbReference type="ARBA" id="ARBA00023163"/>
    </source>
</evidence>
<keyword evidence="7" id="KW-0943">RNA-mediated gene silencing</keyword>
<dbReference type="PANTHER" id="PTHR15975:SF0">
    <property type="entry name" value="CCR4-NOT TRANSCRIPTION COMPLEX SUBUNIT 11"/>
    <property type="match status" value="1"/>
</dbReference>
<evidence type="ECO:0000256" key="3">
    <source>
        <dbReference type="ARBA" id="ARBA00008030"/>
    </source>
</evidence>
<name>A0A8J2M9L6_9BILA</name>
<evidence type="ECO:0000313" key="11">
    <source>
        <dbReference type="Proteomes" id="UP000746747"/>
    </source>
</evidence>
<sequence length="290" mass="31617">MPNNTAPASDGKKLAVVLSERKVDIINNDALTEQEANASVEASPVVECQTIISSVSSEKKQLMTSVEAIELLKKSLVSIITRTEAQKLAEAIAKDPSLAKYIDIPLSKFDKYIDDNPAIAAAVIVARITQNCSELPQFFQLLAGMKISVQAMEVVNRLCTQVEFPQEYLNSYIATCVRRCEEPDQTPFMQCRQVRVVCVFLSSLIRSRTWDVRPLSVELQAFVLKFNHVREAASLYQAILMALQPSAESVTTCSSTLGLSAKTAGVISAVTTTGSIEQSAANNRGGRCSH</sequence>
<evidence type="ECO:0000256" key="2">
    <source>
        <dbReference type="ARBA" id="ARBA00004496"/>
    </source>
</evidence>
<protein>
    <recommendedName>
        <fullName evidence="4">CCR4-NOT transcription complex subunit 11</fullName>
    </recommendedName>
</protein>
<evidence type="ECO:0000256" key="7">
    <source>
        <dbReference type="ARBA" id="ARBA00023158"/>
    </source>
</evidence>
<evidence type="ECO:0000256" key="4">
    <source>
        <dbReference type="ARBA" id="ARBA00014872"/>
    </source>
</evidence>
<evidence type="ECO:0000256" key="5">
    <source>
        <dbReference type="ARBA" id="ARBA00022490"/>
    </source>
</evidence>
<keyword evidence="9" id="KW-0539">Nucleus</keyword>
<dbReference type="EMBL" id="CAKAEH010001557">
    <property type="protein sequence ID" value="CAG9537536.1"/>
    <property type="molecule type" value="Genomic_DNA"/>
</dbReference>
<evidence type="ECO:0000313" key="10">
    <source>
        <dbReference type="EMBL" id="CAG9537536.1"/>
    </source>
</evidence>
<gene>
    <name evidence="10" type="ORF">CJOHNSTONI_LOCUS7342</name>
</gene>
<comment type="similarity">
    <text evidence="3">Belongs to the CNOT11 family.</text>
</comment>
<dbReference type="Pfam" id="PF10155">
    <property type="entry name" value="CNOT11"/>
    <property type="match status" value="1"/>
</dbReference>
<keyword evidence="5" id="KW-0963">Cytoplasm</keyword>
<dbReference type="PANTHER" id="PTHR15975">
    <property type="entry name" value="CCR4-NOT TRANSCRIPTION COMPLEX SUBUNIT 11"/>
    <property type="match status" value="1"/>
</dbReference>
<evidence type="ECO:0000256" key="6">
    <source>
        <dbReference type="ARBA" id="ARBA00023015"/>
    </source>
</evidence>
<dbReference type="GO" id="GO:0030014">
    <property type="term" value="C:CCR4-NOT complex"/>
    <property type="evidence" value="ECO:0007669"/>
    <property type="project" value="InterPro"/>
</dbReference>
<dbReference type="OrthoDB" id="10265389at2759"/>
<dbReference type="GO" id="GO:0031047">
    <property type="term" value="P:regulatory ncRNA-mediated gene silencing"/>
    <property type="evidence" value="ECO:0007669"/>
    <property type="project" value="UniProtKB-KW"/>
</dbReference>
<comment type="caution">
    <text evidence="10">The sequence shown here is derived from an EMBL/GenBank/DDBJ whole genome shotgun (WGS) entry which is preliminary data.</text>
</comment>
<proteinExistence type="inferred from homology"/>
<evidence type="ECO:0000256" key="1">
    <source>
        <dbReference type="ARBA" id="ARBA00004123"/>
    </source>
</evidence>
<reference evidence="10" key="1">
    <citation type="submission" date="2021-09" db="EMBL/GenBank/DDBJ databases">
        <authorList>
            <consortium name="Pathogen Informatics"/>
        </authorList>
    </citation>
    <scope>NUCLEOTIDE SEQUENCE</scope>
</reference>
<dbReference type="GO" id="GO:0005634">
    <property type="term" value="C:nucleus"/>
    <property type="evidence" value="ECO:0007669"/>
    <property type="project" value="UniProtKB-SubCell"/>
</dbReference>